<evidence type="ECO:0000313" key="2">
    <source>
        <dbReference type="EMBL" id="TRL35554.1"/>
    </source>
</evidence>
<dbReference type="Gene3D" id="3.40.50.720">
    <property type="entry name" value="NAD(P)-binding Rossmann-like Domain"/>
    <property type="match status" value="1"/>
</dbReference>
<sequence>MNILDTVGHAPAAKHVLRFLSRTDIASIEGDHSGLYMQAVEEGFRLHAAREYAQPLKPYLRSPRSNHIADRIIAMPAWIGGEDPIAGLKWIGSKHDNPTARSLERASAVIVLNDDRTHFPIAILEAGRISALRTAAVTGVACRYLAKRDFQSVAIIGCGPIGRTQIQMFCEQFSHVRQIRIYDVVAANLDKGASWAQATFPDVEFVRFESPRAAIDGAHVVVTCTVTDRPYLPFEWLSPGTFLANVSIMDVEKEVFLRADKVVVDDWDQCNREKKIVNQLVEEGSFSRRQLHAELGEIVVGSRPGRESDDEIILLNPMGMAIDDIVCARAILRCAEAEGVGAMLDLF</sequence>
<protein>
    <submittedName>
        <fullName evidence="2">2,3-diaminopropionate biosynthesis protein SbnB</fullName>
    </submittedName>
</protein>
<dbReference type="GO" id="GO:0005737">
    <property type="term" value="C:cytoplasm"/>
    <property type="evidence" value="ECO:0007669"/>
    <property type="project" value="TreeGrafter"/>
</dbReference>
<dbReference type="PANTHER" id="PTHR13812">
    <property type="entry name" value="KETIMINE REDUCTASE MU-CRYSTALLIN"/>
    <property type="match status" value="1"/>
</dbReference>
<dbReference type="PIRSF" id="PIRSF001439">
    <property type="entry name" value="CryM"/>
    <property type="match status" value="1"/>
</dbReference>
<dbReference type="Proteomes" id="UP000316781">
    <property type="component" value="Unassembled WGS sequence"/>
</dbReference>
<evidence type="ECO:0000256" key="1">
    <source>
        <dbReference type="ARBA" id="ARBA00008903"/>
    </source>
</evidence>
<gene>
    <name evidence="2" type="primary">sbnB</name>
    <name evidence="2" type="ORF">FM996_07385</name>
</gene>
<dbReference type="GO" id="GO:0016639">
    <property type="term" value="F:oxidoreductase activity, acting on the CH-NH2 group of donors, NAD or NADP as acceptor"/>
    <property type="evidence" value="ECO:0007669"/>
    <property type="project" value="InterPro"/>
</dbReference>
<dbReference type="InterPro" id="IPR003462">
    <property type="entry name" value="ODC_Mu_crystall"/>
</dbReference>
<dbReference type="NCBIfam" id="TIGR03944">
    <property type="entry name" value="dehyd_SbnB_fam"/>
    <property type="match status" value="1"/>
</dbReference>
<dbReference type="Pfam" id="PF02423">
    <property type="entry name" value="OCD_Mu_crystall"/>
    <property type="match status" value="1"/>
</dbReference>
<dbReference type="InterPro" id="IPR023866">
    <property type="entry name" value="SbnB"/>
</dbReference>
<reference evidence="2 3" key="1">
    <citation type="submission" date="2019-07" db="EMBL/GenBank/DDBJ databases">
        <title>Ln-dependent methylotrophs.</title>
        <authorList>
            <person name="Tani A."/>
        </authorList>
    </citation>
    <scope>NUCLEOTIDE SEQUENCE [LARGE SCALE GENOMIC DNA]</scope>
    <source>
        <strain evidence="2 3">SM89A</strain>
    </source>
</reference>
<evidence type="ECO:0000313" key="3">
    <source>
        <dbReference type="Proteomes" id="UP000316781"/>
    </source>
</evidence>
<dbReference type="InterPro" id="IPR023401">
    <property type="entry name" value="ODC_N"/>
</dbReference>
<name>A0A549T100_METSR</name>
<proteinExistence type="inferred from homology"/>
<dbReference type="AlphaFoldDB" id="A0A549T100"/>
<dbReference type="RefSeq" id="WP_142862468.1">
    <property type="nucleotide sequence ID" value="NZ_VJMF01000029.1"/>
</dbReference>
<dbReference type="PANTHER" id="PTHR13812:SF19">
    <property type="entry name" value="KETIMINE REDUCTASE MU-CRYSTALLIN"/>
    <property type="match status" value="1"/>
</dbReference>
<dbReference type="SUPFAM" id="SSF51735">
    <property type="entry name" value="NAD(P)-binding Rossmann-fold domains"/>
    <property type="match status" value="1"/>
</dbReference>
<accession>A0A549T100</accession>
<dbReference type="EMBL" id="VJMF01000029">
    <property type="protein sequence ID" value="TRL35554.1"/>
    <property type="molecule type" value="Genomic_DNA"/>
</dbReference>
<comment type="caution">
    <text evidence="2">The sequence shown here is derived from an EMBL/GenBank/DDBJ whole genome shotgun (WGS) entry which is preliminary data.</text>
</comment>
<dbReference type="GO" id="GO:0019290">
    <property type="term" value="P:siderophore biosynthetic process"/>
    <property type="evidence" value="ECO:0007669"/>
    <property type="project" value="InterPro"/>
</dbReference>
<dbReference type="Gene3D" id="3.30.1780.10">
    <property type="entry name" value="ornithine cyclodeaminase, domain 1"/>
    <property type="match status" value="1"/>
</dbReference>
<organism evidence="2 3">
    <name type="scientific">Methylosinus sporium</name>
    <dbReference type="NCBI Taxonomy" id="428"/>
    <lineage>
        <taxon>Bacteria</taxon>
        <taxon>Pseudomonadati</taxon>
        <taxon>Pseudomonadota</taxon>
        <taxon>Alphaproteobacteria</taxon>
        <taxon>Hyphomicrobiales</taxon>
        <taxon>Methylocystaceae</taxon>
        <taxon>Methylosinus</taxon>
    </lineage>
</organism>
<comment type="similarity">
    <text evidence="1">Belongs to the ornithine cyclodeaminase/mu-crystallin family.</text>
</comment>
<dbReference type="InterPro" id="IPR036291">
    <property type="entry name" value="NAD(P)-bd_dom_sf"/>
</dbReference>